<keyword evidence="2" id="KW-0472">Membrane</keyword>
<evidence type="ECO:0000256" key="1">
    <source>
        <dbReference type="SAM" id="MobiDB-lite"/>
    </source>
</evidence>
<dbReference type="AlphaFoldDB" id="A0AAD6ZGI1"/>
<evidence type="ECO:0000256" key="2">
    <source>
        <dbReference type="SAM" id="Phobius"/>
    </source>
</evidence>
<feature type="compositionally biased region" description="Basic and acidic residues" evidence="1">
    <location>
        <begin position="225"/>
        <end position="236"/>
    </location>
</feature>
<name>A0AAD6ZGI1_9AGAR</name>
<keyword evidence="4" id="KW-1185">Reference proteome</keyword>
<accession>A0AAD6ZGI1</accession>
<evidence type="ECO:0000313" key="4">
    <source>
        <dbReference type="Proteomes" id="UP001218218"/>
    </source>
</evidence>
<sequence>MQDTSNSGQFDSAWHFLFNLFAATGAFKVSLLLYGTRTGIYINLFLLSVYTLSRRRKSHGKNFLLGASCVIAVVATTEMGCNIAQTILTARLVQQLVNAQVWDRPHLVKALKTAQYSLLGINKWLYRCYVIWGYQRKILILPVMFMLTTFVGGIWAAPTPDAIKAQIVYSLLESGAIYCVGIIFLLVSSSVKEFDVFLIGLGFISQLLNIIPTFTLVYIGLTDTTDKSHPESDRKTSSPAVRPRQPTQVLDIKPQGMEEGDYV</sequence>
<comment type="caution">
    <text evidence="3">The sequence shown here is derived from an EMBL/GenBank/DDBJ whole genome shotgun (WGS) entry which is preliminary data.</text>
</comment>
<feature type="region of interest" description="Disordered" evidence="1">
    <location>
        <begin position="225"/>
        <end position="263"/>
    </location>
</feature>
<feature type="transmembrane region" description="Helical" evidence="2">
    <location>
        <begin position="167"/>
        <end position="187"/>
    </location>
</feature>
<feature type="transmembrane region" description="Helical" evidence="2">
    <location>
        <begin position="12"/>
        <end position="34"/>
    </location>
</feature>
<dbReference type="Proteomes" id="UP001218218">
    <property type="component" value="Unassembled WGS sequence"/>
</dbReference>
<feature type="transmembrane region" description="Helical" evidence="2">
    <location>
        <begin position="138"/>
        <end position="155"/>
    </location>
</feature>
<keyword evidence="2" id="KW-0812">Transmembrane</keyword>
<organism evidence="3 4">
    <name type="scientific">Mycena albidolilacea</name>
    <dbReference type="NCBI Taxonomy" id="1033008"/>
    <lineage>
        <taxon>Eukaryota</taxon>
        <taxon>Fungi</taxon>
        <taxon>Dikarya</taxon>
        <taxon>Basidiomycota</taxon>
        <taxon>Agaricomycotina</taxon>
        <taxon>Agaricomycetes</taxon>
        <taxon>Agaricomycetidae</taxon>
        <taxon>Agaricales</taxon>
        <taxon>Marasmiineae</taxon>
        <taxon>Mycenaceae</taxon>
        <taxon>Mycena</taxon>
    </lineage>
</organism>
<dbReference type="EMBL" id="JARIHO010000053">
    <property type="protein sequence ID" value="KAJ7320856.1"/>
    <property type="molecule type" value="Genomic_DNA"/>
</dbReference>
<evidence type="ECO:0000313" key="3">
    <source>
        <dbReference type="EMBL" id="KAJ7320856.1"/>
    </source>
</evidence>
<keyword evidence="2" id="KW-1133">Transmembrane helix</keyword>
<proteinExistence type="predicted"/>
<gene>
    <name evidence="3" type="ORF">DFH08DRAFT_819109</name>
</gene>
<feature type="transmembrane region" description="Helical" evidence="2">
    <location>
        <begin position="196"/>
        <end position="221"/>
    </location>
</feature>
<protein>
    <submittedName>
        <fullName evidence="3">Uncharacterized protein</fullName>
    </submittedName>
</protein>
<reference evidence="3" key="1">
    <citation type="submission" date="2023-03" db="EMBL/GenBank/DDBJ databases">
        <title>Massive genome expansion in bonnet fungi (Mycena s.s.) driven by repeated elements and novel gene families across ecological guilds.</title>
        <authorList>
            <consortium name="Lawrence Berkeley National Laboratory"/>
            <person name="Harder C.B."/>
            <person name="Miyauchi S."/>
            <person name="Viragh M."/>
            <person name="Kuo A."/>
            <person name="Thoen E."/>
            <person name="Andreopoulos B."/>
            <person name="Lu D."/>
            <person name="Skrede I."/>
            <person name="Drula E."/>
            <person name="Henrissat B."/>
            <person name="Morin E."/>
            <person name="Kohler A."/>
            <person name="Barry K."/>
            <person name="LaButti K."/>
            <person name="Morin E."/>
            <person name="Salamov A."/>
            <person name="Lipzen A."/>
            <person name="Mereny Z."/>
            <person name="Hegedus B."/>
            <person name="Baldrian P."/>
            <person name="Stursova M."/>
            <person name="Weitz H."/>
            <person name="Taylor A."/>
            <person name="Grigoriev I.V."/>
            <person name="Nagy L.G."/>
            <person name="Martin F."/>
            <person name="Kauserud H."/>
        </authorList>
    </citation>
    <scope>NUCLEOTIDE SEQUENCE</scope>
    <source>
        <strain evidence="3">CBHHK002</strain>
    </source>
</reference>